<evidence type="ECO:0000313" key="1">
    <source>
        <dbReference type="EMBL" id="KIL75888.1"/>
    </source>
</evidence>
<organism evidence="1 2">
    <name type="scientific">Bacillus badius</name>
    <dbReference type="NCBI Taxonomy" id="1455"/>
    <lineage>
        <taxon>Bacteria</taxon>
        <taxon>Bacillati</taxon>
        <taxon>Bacillota</taxon>
        <taxon>Bacilli</taxon>
        <taxon>Bacillales</taxon>
        <taxon>Bacillaceae</taxon>
        <taxon>Pseudobacillus</taxon>
    </lineage>
</organism>
<dbReference type="EMBL" id="JXLP01000021">
    <property type="protein sequence ID" value="KIL75888.1"/>
    <property type="molecule type" value="Genomic_DNA"/>
</dbReference>
<comment type="caution">
    <text evidence="1">The sequence shown here is derived from an EMBL/GenBank/DDBJ whole genome shotgun (WGS) entry which is preliminary data.</text>
</comment>
<accession>A0ABR5APZ1</accession>
<name>A0ABR5APZ1_BACBA</name>
<proteinExistence type="predicted"/>
<sequence>MGIFLNRMNKLKRRERPLFILAVGLAMPVVEKEGDLVFEHIIVDFFSHAPYYVLCSFLFRESKF</sequence>
<gene>
    <name evidence="1" type="ORF">SD77_2728</name>
</gene>
<protein>
    <submittedName>
        <fullName evidence="1">Uncharacterized protein</fullName>
    </submittedName>
</protein>
<keyword evidence="2" id="KW-1185">Reference proteome</keyword>
<evidence type="ECO:0000313" key="2">
    <source>
        <dbReference type="Proteomes" id="UP000031982"/>
    </source>
</evidence>
<reference evidence="1 2" key="1">
    <citation type="submission" date="2015-01" db="EMBL/GenBank/DDBJ databases">
        <title>Genome Assembly of Bacillus badius MTCC 1458.</title>
        <authorList>
            <person name="Verma A."/>
            <person name="Khatri I."/>
            <person name="Mual P."/>
            <person name="Subramanian S."/>
            <person name="Krishnamurthi S."/>
        </authorList>
    </citation>
    <scope>NUCLEOTIDE SEQUENCE [LARGE SCALE GENOMIC DNA]</scope>
    <source>
        <strain evidence="1 2">MTCC 1458</strain>
    </source>
</reference>
<dbReference type="Proteomes" id="UP000031982">
    <property type="component" value="Unassembled WGS sequence"/>
</dbReference>